<gene>
    <name evidence="1" type="ORF">FBU59_006521</name>
</gene>
<dbReference type="EMBL" id="JANBPW010005739">
    <property type="protein sequence ID" value="KAJ1931995.1"/>
    <property type="molecule type" value="Genomic_DNA"/>
</dbReference>
<feature type="non-terminal residue" evidence="1">
    <location>
        <position position="368"/>
    </location>
</feature>
<sequence length="368" mass="41086">MASSLDSDSVTEDPPSPTVTAPANQLRITNDYVNASYISYFDGPLYIATQGPLPDTVNDFWKMVWEHHSRVIVMLTKEFEGNRPKCHHYWPAKIGESVTYDDITVQWDAEAEHPDDASVVSRRFAVTRPAESDATVYITHLQYVGWPDHGVPDNPLGVLRLRQLARRAQEEGEHQASAATGDDSAAAAAAAAPMPMIVHCSAGCGRTGAFCVIDTVLSMQEKKQKASSEPQEKSAEKESGHARHQSLGEWTDEPSQEFQKDLVFMVVMRFRELRITMVQTNRQFVFCHEALAWCALGVGPRPLERILDPRLMYEWNRSRSNGLDDNACGDLTYMLRAWQEMATMMMQTDRSTVTDGDGAETVGRASID</sequence>
<dbReference type="Proteomes" id="UP001150603">
    <property type="component" value="Unassembled WGS sequence"/>
</dbReference>
<protein>
    <submittedName>
        <fullName evidence="1">Uncharacterized protein</fullName>
    </submittedName>
</protein>
<reference evidence="1" key="1">
    <citation type="submission" date="2022-07" db="EMBL/GenBank/DDBJ databases">
        <title>Phylogenomic reconstructions and comparative analyses of Kickxellomycotina fungi.</title>
        <authorList>
            <person name="Reynolds N.K."/>
            <person name="Stajich J.E."/>
            <person name="Barry K."/>
            <person name="Grigoriev I.V."/>
            <person name="Crous P."/>
            <person name="Smith M.E."/>
        </authorList>
    </citation>
    <scope>NUCLEOTIDE SEQUENCE</scope>
    <source>
        <strain evidence="1">NRRL 5244</strain>
    </source>
</reference>
<accession>A0ACC1IZV8</accession>
<keyword evidence="2" id="KW-1185">Reference proteome</keyword>
<comment type="caution">
    <text evidence="1">The sequence shown here is derived from an EMBL/GenBank/DDBJ whole genome shotgun (WGS) entry which is preliminary data.</text>
</comment>
<proteinExistence type="predicted"/>
<organism evidence="1 2">
    <name type="scientific">Linderina macrospora</name>
    <dbReference type="NCBI Taxonomy" id="4868"/>
    <lineage>
        <taxon>Eukaryota</taxon>
        <taxon>Fungi</taxon>
        <taxon>Fungi incertae sedis</taxon>
        <taxon>Zoopagomycota</taxon>
        <taxon>Kickxellomycotina</taxon>
        <taxon>Kickxellomycetes</taxon>
        <taxon>Kickxellales</taxon>
        <taxon>Kickxellaceae</taxon>
        <taxon>Linderina</taxon>
    </lineage>
</organism>
<evidence type="ECO:0000313" key="1">
    <source>
        <dbReference type="EMBL" id="KAJ1931995.1"/>
    </source>
</evidence>
<name>A0ACC1IZV8_9FUNG</name>
<evidence type="ECO:0000313" key="2">
    <source>
        <dbReference type="Proteomes" id="UP001150603"/>
    </source>
</evidence>